<evidence type="ECO:0000313" key="2">
    <source>
        <dbReference type="Proteomes" id="UP001057452"/>
    </source>
</evidence>
<evidence type="ECO:0000313" key="1">
    <source>
        <dbReference type="EMBL" id="KAI4801504.1"/>
    </source>
</evidence>
<gene>
    <name evidence="1" type="ORF">KUCAC02_019399</name>
</gene>
<feature type="non-terminal residue" evidence="1">
    <location>
        <position position="1"/>
    </location>
</feature>
<protein>
    <submittedName>
        <fullName evidence="1">Uncharacterized protein</fullName>
    </submittedName>
</protein>
<comment type="caution">
    <text evidence="1">The sequence shown here is derived from an EMBL/GenBank/DDBJ whole genome shotgun (WGS) entry which is preliminary data.</text>
</comment>
<feature type="non-terminal residue" evidence="1">
    <location>
        <position position="84"/>
    </location>
</feature>
<dbReference type="Proteomes" id="UP001057452">
    <property type="component" value="Chromosome 24"/>
</dbReference>
<dbReference type="EMBL" id="CM043808">
    <property type="protein sequence ID" value="KAI4801504.1"/>
    <property type="molecule type" value="Genomic_DNA"/>
</dbReference>
<organism evidence="1 2">
    <name type="scientific">Chaenocephalus aceratus</name>
    <name type="common">Blackfin icefish</name>
    <name type="synonym">Chaenichthys aceratus</name>
    <dbReference type="NCBI Taxonomy" id="36190"/>
    <lineage>
        <taxon>Eukaryota</taxon>
        <taxon>Metazoa</taxon>
        <taxon>Chordata</taxon>
        <taxon>Craniata</taxon>
        <taxon>Vertebrata</taxon>
        <taxon>Euteleostomi</taxon>
        <taxon>Actinopterygii</taxon>
        <taxon>Neopterygii</taxon>
        <taxon>Teleostei</taxon>
        <taxon>Neoteleostei</taxon>
        <taxon>Acanthomorphata</taxon>
        <taxon>Eupercaria</taxon>
        <taxon>Perciformes</taxon>
        <taxon>Notothenioidei</taxon>
        <taxon>Channichthyidae</taxon>
        <taxon>Chaenocephalus</taxon>
    </lineage>
</organism>
<keyword evidence="2" id="KW-1185">Reference proteome</keyword>
<sequence>LAKAKKPLSEGELVKTCAIEMANAFGNEKMAKHFETVSLSRRTVTRRMFDIQTAHRHQVDEPGEVLRTAARNSRVFGEQPYYGY</sequence>
<name>A0ACB9VPA2_CHAAC</name>
<reference evidence="1" key="1">
    <citation type="submission" date="2022-05" db="EMBL/GenBank/DDBJ databases">
        <title>Chromosome-level genome of Chaenocephalus aceratus.</title>
        <authorList>
            <person name="Park H."/>
        </authorList>
    </citation>
    <scope>NUCLEOTIDE SEQUENCE</scope>
    <source>
        <strain evidence="1">KU_202001</strain>
    </source>
</reference>
<proteinExistence type="predicted"/>
<accession>A0ACB9VPA2</accession>